<gene>
    <name evidence="1" type="ORF">QNI29_03455</name>
</gene>
<proteinExistence type="predicted"/>
<sequence>MAKQISFELPKINRPKTKERVEAALEKYRMYKLMEPLDASTKITSSFKEVPSSSGFGSHSKTEEAAVEKIDKEAERDVYMRRIERALKRLNRKESAVITKRYMQEDDVFDYETYNDLGFSERTYYRIKGDAFYKLAFILKVAVYEEVEKQ</sequence>
<organism evidence="1 2">
    <name type="scientific">Pontibacillus chungwhensis</name>
    <dbReference type="NCBI Taxonomy" id="265426"/>
    <lineage>
        <taxon>Bacteria</taxon>
        <taxon>Bacillati</taxon>
        <taxon>Bacillota</taxon>
        <taxon>Bacilli</taxon>
        <taxon>Bacillales</taxon>
        <taxon>Bacillaceae</taxon>
        <taxon>Pontibacillus</taxon>
    </lineage>
</organism>
<evidence type="ECO:0000313" key="1">
    <source>
        <dbReference type="EMBL" id="WIF98721.1"/>
    </source>
</evidence>
<reference evidence="1 2" key="1">
    <citation type="submission" date="2023-05" db="EMBL/GenBank/DDBJ databases">
        <title>Comparative genomics reveals the evidence of polycyclic aromatic hydrocarbons degradation in moderately halophilic genus Pontibacillus.</title>
        <authorList>
            <person name="Yang H."/>
            <person name="Qian Z."/>
        </authorList>
    </citation>
    <scope>NUCLEOTIDE SEQUENCE [LARGE SCALE GENOMIC DNA]</scope>
    <source>
        <strain evidence="2">HN14</strain>
    </source>
</reference>
<dbReference type="RefSeq" id="WP_231418492.1">
    <property type="nucleotide sequence ID" value="NZ_CP126446.1"/>
</dbReference>
<evidence type="ECO:0000313" key="2">
    <source>
        <dbReference type="Proteomes" id="UP001236652"/>
    </source>
</evidence>
<keyword evidence="2" id="KW-1185">Reference proteome</keyword>
<accession>A0ABY8UYH6</accession>
<dbReference type="Proteomes" id="UP001236652">
    <property type="component" value="Chromosome"/>
</dbReference>
<protein>
    <submittedName>
        <fullName evidence="1">ArpU family phage packaging/lysis transcriptional regulator</fullName>
    </submittedName>
</protein>
<dbReference type="NCBIfam" id="TIGR01637">
    <property type="entry name" value="phage_arpU"/>
    <property type="match status" value="1"/>
</dbReference>
<name>A0ABY8UYH6_9BACI</name>
<dbReference type="InterPro" id="IPR006524">
    <property type="entry name" value="ArpU-like"/>
</dbReference>
<dbReference type="EMBL" id="CP126446">
    <property type="protein sequence ID" value="WIF98721.1"/>
    <property type="molecule type" value="Genomic_DNA"/>
</dbReference>